<dbReference type="Proteomes" id="UP000216998">
    <property type="component" value="Unassembled WGS sequence"/>
</dbReference>
<sequence length="784" mass="84603">MSIRRLSFLIGTVTFLLVAALSVGLLWKSAQSMRAIDQISDVGKVMARLSSTVIELSLERSLVQVTLSLDTPIAAQYRTMIDEQRRKVATGFAEIRALTEADKRYAVFKGKVDASLKELDALRREADRLLSLPRTERDPNFVSRWSSEVPRIIGDLELLSQVLRDPNVTVPMEVLQLEQIQHLAWAIREYGGRERTMMAIAIARQEPVSEAGLVRMQAFHDTALRRRAGIANLRDRVPADLQADIDRLEREYFGTYGEIRQRVKAAAPTGQYDIAFEAFFAQSTQALAVAEALSASAIGKKTALLADLRAEAIAMFSLFSFILVAASVLSLWMGRYLSRSVAGRIESVADTVTRLADGQYDITLTDVGQRTDEVSRTVRATAVLRRNLMHARDLEARAQQDRELAEQHRTASLKDMADTVETETSKVVSVSSVRIDDMSSRAEEMADSARKVGQEAAGVSAAMAQVLGNAETVGAATDEMESNVRDIGRRAQASAEVARQADAAGTEAAAEIGRLAEAVARIRSITEIIAGIAGQTNLLALNATIEAARAGEAGKGFAVVASEVKNLANQTAQSTNEIDGIVREIDTLMRNAVTTVGGMSRSIAEARVAATDIGTAVEQQLAATQEISRSVLEVIDAVRDVSTRMGQVSQEAEQTTVVAGMVSDAAARVREHLTGLQSVLVQAIRTATPEVDRRVAPRHRIEADCELQLSGGQITSARLIDISANGARIIATGPLDTDGIVQFRLGRLTARVSGAVPATDGVSLRFHAPVDLTLLPEATARSAA</sequence>
<dbReference type="PROSITE" id="PS50111">
    <property type="entry name" value="CHEMOTAXIS_TRANSDUC_2"/>
    <property type="match status" value="1"/>
</dbReference>
<dbReference type="RefSeq" id="WP_094457190.1">
    <property type="nucleotide sequence ID" value="NZ_NOXU01000030.1"/>
</dbReference>
<dbReference type="GO" id="GO:0005886">
    <property type="term" value="C:plasma membrane"/>
    <property type="evidence" value="ECO:0007669"/>
    <property type="project" value="UniProtKB-SubCell"/>
</dbReference>
<evidence type="ECO:0000256" key="5">
    <source>
        <dbReference type="PROSITE-ProRule" id="PRU00284"/>
    </source>
</evidence>
<evidence type="ECO:0000256" key="4">
    <source>
        <dbReference type="ARBA" id="ARBA00029447"/>
    </source>
</evidence>
<dbReference type="GO" id="GO:0007165">
    <property type="term" value="P:signal transduction"/>
    <property type="evidence" value="ECO:0007669"/>
    <property type="project" value="UniProtKB-KW"/>
</dbReference>
<keyword evidence="6" id="KW-1133">Transmembrane helix</keyword>
<dbReference type="PROSITE" id="PS50192">
    <property type="entry name" value="T_SNARE"/>
    <property type="match status" value="1"/>
</dbReference>
<evidence type="ECO:0000259" key="9">
    <source>
        <dbReference type="PROSITE" id="PS50885"/>
    </source>
</evidence>
<dbReference type="InterPro" id="IPR000727">
    <property type="entry name" value="T_SNARE_dom"/>
</dbReference>
<dbReference type="Gene3D" id="1.10.287.950">
    <property type="entry name" value="Methyl-accepting chemotaxis protein"/>
    <property type="match status" value="1"/>
</dbReference>
<dbReference type="PANTHER" id="PTHR32089:SF112">
    <property type="entry name" value="LYSOZYME-LIKE PROTEIN-RELATED"/>
    <property type="match status" value="1"/>
</dbReference>
<dbReference type="AlphaFoldDB" id="A0A255YX52"/>
<feature type="domain" description="Methyl-accepting transducer" evidence="7">
    <location>
        <begin position="434"/>
        <end position="670"/>
    </location>
</feature>
<feature type="domain" description="HAMP" evidence="9">
    <location>
        <begin position="339"/>
        <end position="393"/>
    </location>
</feature>
<evidence type="ECO:0000313" key="11">
    <source>
        <dbReference type="Proteomes" id="UP000216998"/>
    </source>
</evidence>
<evidence type="ECO:0000259" key="8">
    <source>
        <dbReference type="PROSITE" id="PS50192"/>
    </source>
</evidence>
<protein>
    <recommendedName>
        <fullName evidence="12">Methyl-accepting chemotaxis protein</fullName>
    </recommendedName>
</protein>
<comment type="caution">
    <text evidence="10">The sequence shown here is derived from an EMBL/GenBank/DDBJ whole genome shotgun (WGS) entry which is preliminary data.</text>
</comment>
<keyword evidence="6" id="KW-0472">Membrane</keyword>
<evidence type="ECO:0000259" key="7">
    <source>
        <dbReference type="PROSITE" id="PS50111"/>
    </source>
</evidence>
<keyword evidence="2" id="KW-1003">Cell membrane</keyword>
<evidence type="ECO:0000256" key="3">
    <source>
        <dbReference type="ARBA" id="ARBA00023224"/>
    </source>
</evidence>
<comment type="similarity">
    <text evidence="4">Belongs to the methyl-accepting chemotaxis (MCP) protein family.</text>
</comment>
<organism evidence="10 11">
    <name type="scientific">Niveispirillum lacus</name>
    <dbReference type="NCBI Taxonomy" id="1981099"/>
    <lineage>
        <taxon>Bacteria</taxon>
        <taxon>Pseudomonadati</taxon>
        <taxon>Pseudomonadota</taxon>
        <taxon>Alphaproteobacteria</taxon>
        <taxon>Rhodospirillales</taxon>
        <taxon>Azospirillaceae</taxon>
        <taxon>Niveispirillum</taxon>
    </lineage>
</organism>
<dbReference type="OrthoDB" id="3378718at2"/>
<dbReference type="SUPFAM" id="SSF58104">
    <property type="entry name" value="Methyl-accepting chemotaxis protein (MCP) signaling domain"/>
    <property type="match status" value="1"/>
</dbReference>
<name>A0A255YX52_9PROT</name>
<keyword evidence="2" id="KW-0997">Cell inner membrane</keyword>
<comment type="subcellular location">
    <subcellularLocation>
        <location evidence="1">Cell inner membrane</location>
        <topology evidence="1">Multi-pass membrane protein</topology>
    </subcellularLocation>
</comment>
<dbReference type="GO" id="GO:0035438">
    <property type="term" value="F:cyclic-di-GMP binding"/>
    <property type="evidence" value="ECO:0007669"/>
    <property type="project" value="InterPro"/>
</dbReference>
<dbReference type="EMBL" id="NOXU01000030">
    <property type="protein sequence ID" value="OYQ33751.1"/>
    <property type="molecule type" value="Genomic_DNA"/>
</dbReference>
<dbReference type="InterPro" id="IPR003660">
    <property type="entry name" value="HAMP_dom"/>
</dbReference>
<evidence type="ECO:0000256" key="1">
    <source>
        <dbReference type="ARBA" id="ARBA00004429"/>
    </source>
</evidence>
<evidence type="ECO:0000256" key="6">
    <source>
        <dbReference type="SAM" id="Phobius"/>
    </source>
</evidence>
<evidence type="ECO:0000256" key="2">
    <source>
        <dbReference type="ARBA" id="ARBA00022519"/>
    </source>
</evidence>
<evidence type="ECO:0000313" key="10">
    <source>
        <dbReference type="EMBL" id="OYQ33751.1"/>
    </source>
</evidence>
<feature type="transmembrane region" description="Helical" evidence="6">
    <location>
        <begin position="312"/>
        <end position="334"/>
    </location>
</feature>
<accession>A0A255YX52</accession>
<evidence type="ECO:0008006" key="12">
    <source>
        <dbReference type="Google" id="ProtNLM"/>
    </source>
</evidence>
<dbReference type="PROSITE" id="PS50885">
    <property type="entry name" value="HAMP"/>
    <property type="match status" value="1"/>
</dbReference>
<dbReference type="Pfam" id="PF00015">
    <property type="entry name" value="MCPsignal"/>
    <property type="match status" value="1"/>
</dbReference>
<dbReference type="Gene3D" id="6.10.340.10">
    <property type="match status" value="1"/>
</dbReference>
<proteinExistence type="inferred from homology"/>
<dbReference type="Pfam" id="PF07238">
    <property type="entry name" value="PilZ"/>
    <property type="match status" value="1"/>
</dbReference>
<dbReference type="PANTHER" id="PTHR32089">
    <property type="entry name" value="METHYL-ACCEPTING CHEMOTAXIS PROTEIN MCPB"/>
    <property type="match status" value="1"/>
</dbReference>
<dbReference type="InterPro" id="IPR004089">
    <property type="entry name" value="MCPsignal_dom"/>
</dbReference>
<feature type="domain" description="T-SNARE coiled-coil homology" evidence="8">
    <location>
        <begin position="586"/>
        <end position="648"/>
    </location>
</feature>
<reference evidence="10 11" key="1">
    <citation type="submission" date="2017-07" db="EMBL/GenBank/DDBJ databases">
        <title>Niveispirillum cyanobacteriorum sp. nov., isolated from cyanobacterial aggregates in a eutrophic lake.</title>
        <authorList>
            <person name="Cai H."/>
        </authorList>
    </citation>
    <scope>NUCLEOTIDE SEQUENCE [LARGE SCALE GENOMIC DNA]</scope>
    <source>
        <strain evidence="11">TH1-14</strain>
    </source>
</reference>
<keyword evidence="11" id="KW-1185">Reference proteome</keyword>
<keyword evidence="6" id="KW-0812">Transmembrane</keyword>
<gene>
    <name evidence="10" type="ORF">CHU95_15535</name>
</gene>
<keyword evidence="3 5" id="KW-0807">Transducer</keyword>
<dbReference type="SMART" id="SM00283">
    <property type="entry name" value="MA"/>
    <property type="match status" value="1"/>
</dbReference>
<dbReference type="InterPro" id="IPR009875">
    <property type="entry name" value="PilZ_domain"/>
</dbReference>
<dbReference type="SUPFAM" id="SSF141371">
    <property type="entry name" value="PilZ domain-like"/>
    <property type="match status" value="1"/>
</dbReference>